<organism evidence="2 3">
    <name type="scientific">Adineta ricciae</name>
    <name type="common">Rotifer</name>
    <dbReference type="NCBI Taxonomy" id="249248"/>
    <lineage>
        <taxon>Eukaryota</taxon>
        <taxon>Metazoa</taxon>
        <taxon>Spiralia</taxon>
        <taxon>Gnathifera</taxon>
        <taxon>Rotifera</taxon>
        <taxon>Eurotatoria</taxon>
        <taxon>Bdelloidea</taxon>
        <taxon>Adinetida</taxon>
        <taxon>Adinetidae</taxon>
        <taxon>Adineta</taxon>
    </lineage>
</organism>
<feature type="region of interest" description="Disordered" evidence="1">
    <location>
        <begin position="107"/>
        <end position="135"/>
    </location>
</feature>
<dbReference type="SUPFAM" id="SSF49417">
    <property type="entry name" value="p53-like transcription factors"/>
    <property type="match status" value="1"/>
</dbReference>
<name>A0A814IQF6_ADIRI</name>
<gene>
    <name evidence="2" type="ORF">EDS130_LOCUS16140</name>
</gene>
<dbReference type="GO" id="GO:0003677">
    <property type="term" value="F:DNA binding"/>
    <property type="evidence" value="ECO:0007669"/>
    <property type="project" value="InterPro"/>
</dbReference>
<dbReference type="InterPro" id="IPR008967">
    <property type="entry name" value="p53-like_TF_DNA-bd_sf"/>
</dbReference>
<feature type="compositionally biased region" description="Polar residues" evidence="1">
    <location>
        <begin position="107"/>
        <end position="117"/>
    </location>
</feature>
<comment type="caution">
    <text evidence="2">The sequence shown here is derived from an EMBL/GenBank/DDBJ whole genome shotgun (WGS) entry which is preliminary data.</text>
</comment>
<dbReference type="AlphaFoldDB" id="A0A814IQF6"/>
<evidence type="ECO:0000256" key="1">
    <source>
        <dbReference type="SAM" id="MobiDB-lite"/>
    </source>
</evidence>
<evidence type="ECO:0000313" key="2">
    <source>
        <dbReference type="EMBL" id="CAF1025830.1"/>
    </source>
</evidence>
<dbReference type="Gene3D" id="2.60.40.340">
    <property type="entry name" value="Rel homology domain (RHD), DNA-binding domain"/>
    <property type="match status" value="1"/>
</dbReference>
<dbReference type="EMBL" id="CAJNOJ010000069">
    <property type="protein sequence ID" value="CAF1025830.1"/>
    <property type="molecule type" value="Genomic_DNA"/>
</dbReference>
<reference evidence="2" key="1">
    <citation type="submission" date="2021-02" db="EMBL/GenBank/DDBJ databases">
        <authorList>
            <person name="Nowell W R."/>
        </authorList>
    </citation>
    <scope>NUCLEOTIDE SEQUENCE</scope>
</reference>
<protein>
    <submittedName>
        <fullName evidence="2">Uncharacterized protein</fullName>
    </submittedName>
</protein>
<evidence type="ECO:0000313" key="3">
    <source>
        <dbReference type="Proteomes" id="UP000663852"/>
    </source>
</evidence>
<proteinExistence type="predicted"/>
<dbReference type="Proteomes" id="UP000663852">
    <property type="component" value="Unassembled WGS sequence"/>
</dbReference>
<dbReference type="GO" id="GO:0003700">
    <property type="term" value="F:DNA-binding transcription factor activity"/>
    <property type="evidence" value="ECO:0007669"/>
    <property type="project" value="InterPro"/>
</dbReference>
<feature type="compositionally biased region" description="Low complexity" evidence="1">
    <location>
        <begin position="118"/>
        <end position="131"/>
    </location>
</feature>
<dbReference type="OrthoDB" id="10026826at2759"/>
<dbReference type="InterPro" id="IPR037059">
    <property type="entry name" value="RHD_DNA_bind_dom_sf"/>
</dbReference>
<sequence length="461" mass="52771">MRLCKTLMIGFFRPENGKKGFFHIAHVQNKVFIMNTFTALTRKPSNGINDKILCTNHIDTPDLQTPTNPSLSPLTWDIIPDIRLEDYDFDSLDDVSFDGIVISPNSKYQTSSTISPVSGQIQSNNGQQSSSDPFENLLKSNLHSVRSKPIEIISPPRTEFRPRTERESRDSSHFLRCNKTSKHEHPTIKLQSNWHPGQNIIKVTLVKVDHQPHVYTLENKERKTSPSVFKTNESHTLYFHLTKEECEKGEKTLHIEFIKGKQVGEITKEKISKEQLNLSKLSFTCMYHLSDGTYVADEDTTAYSDTMAEKYGEFKILDVFQKYGPMCGNQKVCIETKGPLPKDYKQNLALIIQDNGRDFLIPVKKMQKNGNNFTFLMPKYLNPSCERATVRIRIEYEQDVIYEDGYTYLRSLDREFANNQTDGYVAPSTITGQLHGDYSQVFDFLTDTLAISPPAKRPRSS</sequence>
<accession>A0A814IQF6</accession>